<dbReference type="Proteomes" id="UP000323930">
    <property type="component" value="Unassembled WGS sequence"/>
</dbReference>
<sequence>MKTIHVLVLFVIVCLAQIFVPTKMILNREEVLSSGTLYKFKTVPIDPADPFRGKYITLNFEIDRHKTNDTMWQRDEKIYVYLDVDSLGFAKVNKVSREILPDVTQDYVEAKVDWYANYSKELNIEFPFDRYYMEETKAYDAEVAVRENQSDSQLQNVYALVYVKEGASVLKDVIINELPIKDFVEKHEK</sequence>
<dbReference type="RefSeq" id="WP_148544249.1">
    <property type="nucleotide sequence ID" value="NZ_VSDQ01000679.1"/>
</dbReference>
<reference evidence="1 2" key="1">
    <citation type="submission" date="2019-08" db="EMBL/GenBank/DDBJ databases">
        <title>Seonamhaeicola sediminis sp. nov., isolated from marine sediment.</title>
        <authorList>
            <person name="Cao W.R."/>
        </authorList>
    </citation>
    <scope>NUCLEOTIDE SEQUENCE [LARGE SCALE GENOMIC DNA]</scope>
    <source>
        <strain evidence="1 2">B011</strain>
    </source>
</reference>
<dbReference type="AlphaFoldDB" id="A0A5D0HUF7"/>
<dbReference type="OrthoDB" id="4868247at2"/>
<name>A0A5D0HUF7_9FLAO</name>
<evidence type="ECO:0000313" key="1">
    <source>
        <dbReference type="EMBL" id="TYA75004.1"/>
    </source>
</evidence>
<dbReference type="EMBL" id="VSDQ01000679">
    <property type="protein sequence ID" value="TYA75004.1"/>
    <property type="molecule type" value="Genomic_DNA"/>
</dbReference>
<organism evidence="1 2">
    <name type="scientific">Seonamhaeicola marinus</name>
    <dbReference type="NCBI Taxonomy" id="1912246"/>
    <lineage>
        <taxon>Bacteria</taxon>
        <taxon>Pseudomonadati</taxon>
        <taxon>Bacteroidota</taxon>
        <taxon>Flavobacteriia</taxon>
        <taxon>Flavobacteriales</taxon>
        <taxon>Flavobacteriaceae</taxon>
    </lineage>
</organism>
<evidence type="ECO:0000313" key="2">
    <source>
        <dbReference type="Proteomes" id="UP000323930"/>
    </source>
</evidence>
<keyword evidence="2" id="KW-1185">Reference proteome</keyword>
<comment type="caution">
    <text evidence="1">The sequence shown here is derived from an EMBL/GenBank/DDBJ whole genome shotgun (WGS) entry which is preliminary data.</text>
</comment>
<protein>
    <submittedName>
        <fullName evidence="1">GDYXXLXY domain-containing protein</fullName>
    </submittedName>
</protein>
<proteinExistence type="predicted"/>
<gene>
    <name evidence="1" type="ORF">FUA24_17030</name>
</gene>
<dbReference type="InterPro" id="IPR025833">
    <property type="entry name" value="GDYXXLXY"/>
</dbReference>
<accession>A0A5D0HUF7</accession>
<dbReference type="Pfam" id="PF14345">
    <property type="entry name" value="GDYXXLXY"/>
    <property type="match status" value="1"/>
</dbReference>